<feature type="transmembrane region" description="Helical" evidence="1">
    <location>
        <begin position="78"/>
        <end position="97"/>
    </location>
</feature>
<accession>A0A2G9I4C5</accession>
<dbReference type="Proteomes" id="UP000231279">
    <property type="component" value="Unassembled WGS sequence"/>
</dbReference>
<evidence type="ECO:0000256" key="1">
    <source>
        <dbReference type="SAM" id="Phobius"/>
    </source>
</evidence>
<sequence length="131" mass="14604">MSFLWPNFCPVSIPIFVLFVIVCWLVIPFPPFLMPCLVFYELPVLGHLPLYTPLILKILLSLFEVAVVVLPVDVGAKVVEVVVRLILKALVPAFIVAEQIIFRKNAGSSLGNLIGPMQLLNHLSLSPMWLL</sequence>
<feature type="transmembrane region" description="Helical" evidence="1">
    <location>
        <begin position="12"/>
        <end position="42"/>
    </location>
</feature>
<name>A0A2G9I4C5_9LAMI</name>
<proteinExistence type="predicted"/>
<keyword evidence="1" id="KW-0472">Membrane</keyword>
<dbReference type="AlphaFoldDB" id="A0A2G9I4C5"/>
<keyword evidence="3" id="KW-1185">Reference proteome</keyword>
<reference evidence="3" key="1">
    <citation type="journal article" date="2018" name="Gigascience">
        <title>Genome assembly of the Pink Ipe (Handroanthus impetiginosus, Bignoniaceae), a highly valued, ecologically keystone Neotropical timber forest tree.</title>
        <authorList>
            <person name="Silva-Junior O.B."/>
            <person name="Grattapaglia D."/>
            <person name="Novaes E."/>
            <person name="Collevatti R.G."/>
        </authorList>
    </citation>
    <scope>NUCLEOTIDE SEQUENCE [LARGE SCALE GENOMIC DNA]</scope>
    <source>
        <strain evidence="3">cv. UFG-1</strain>
    </source>
</reference>
<feature type="transmembrane region" description="Helical" evidence="1">
    <location>
        <begin position="54"/>
        <end position="72"/>
    </location>
</feature>
<protein>
    <submittedName>
        <fullName evidence="2">Uncharacterized protein</fullName>
    </submittedName>
</protein>
<dbReference type="EMBL" id="NKXS01000389">
    <property type="protein sequence ID" value="PIN24601.1"/>
    <property type="molecule type" value="Genomic_DNA"/>
</dbReference>
<organism evidence="2 3">
    <name type="scientific">Handroanthus impetiginosus</name>
    <dbReference type="NCBI Taxonomy" id="429701"/>
    <lineage>
        <taxon>Eukaryota</taxon>
        <taxon>Viridiplantae</taxon>
        <taxon>Streptophyta</taxon>
        <taxon>Embryophyta</taxon>
        <taxon>Tracheophyta</taxon>
        <taxon>Spermatophyta</taxon>
        <taxon>Magnoliopsida</taxon>
        <taxon>eudicotyledons</taxon>
        <taxon>Gunneridae</taxon>
        <taxon>Pentapetalae</taxon>
        <taxon>asterids</taxon>
        <taxon>lamiids</taxon>
        <taxon>Lamiales</taxon>
        <taxon>Bignoniaceae</taxon>
        <taxon>Crescentiina</taxon>
        <taxon>Tabebuia alliance</taxon>
        <taxon>Handroanthus</taxon>
    </lineage>
</organism>
<keyword evidence="1" id="KW-0812">Transmembrane</keyword>
<evidence type="ECO:0000313" key="3">
    <source>
        <dbReference type="Proteomes" id="UP000231279"/>
    </source>
</evidence>
<keyword evidence="1" id="KW-1133">Transmembrane helix</keyword>
<gene>
    <name evidence="2" type="ORF">CDL12_02664</name>
</gene>
<comment type="caution">
    <text evidence="2">The sequence shown here is derived from an EMBL/GenBank/DDBJ whole genome shotgun (WGS) entry which is preliminary data.</text>
</comment>
<evidence type="ECO:0000313" key="2">
    <source>
        <dbReference type="EMBL" id="PIN24601.1"/>
    </source>
</evidence>